<dbReference type="EMBL" id="CAJVPU010012916">
    <property type="protein sequence ID" value="CAG8627909.1"/>
    <property type="molecule type" value="Genomic_DNA"/>
</dbReference>
<feature type="non-terminal residue" evidence="1">
    <location>
        <position position="1"/>
    </location>
</feature>
<reference evidence="1" key="1">
    <citation type="submission" date="2021-06" db="EMBL/GenBank/DDBJ databases">
        <authorList>
            <person name="Kallberg Y."/>
            <person name="Tangrot J."/>
            <person name="Rosling A."/>
        </authorList>
    </citation>
    <scope>NUCLEOTIDE SEQUENCE</scope>
    <source>
        <strain evidence="1">IL203A</strain>
    </source>
</reference>
<comment type="caution">
    <text evidence="1">The sequence shown here is derived from an EMBL/GenBank/DDBJ whole genome shotgun (WGS) entry which is preliminary data.</text>
</comment>
<accession>A0ACA9N6T9</accession>
<proteinExistence type="predicted"/>
<organism evidence="1 2">
    <name type="scientific">Dentiscutata heterogama</name>
    <dbReference type="NCBI Taxonomy" id="1316150"/>
    <lineage>
        <taxon>Eukaryota</taxon>
        <taxon>Fungi</taxon>
        <taxon>Fungi incertae sedis</taxon>
        <taxon>Mucoromycota</taxon>
        <taxon>Glomeromycotina</taxon>
        <taxon>Glomeromycetes</taxon>
        <taxon>Diversisporales</taxon>
        <taxon>Gigasporaceae</taxon>
        <taxon>Dentiscutata</taxon>
    </lineage>
</organism>
<keyword evidence="2" id="KW-1185">Reference proteome</keyword>
<dbReference type="Proteomes" id="UP000789702">
    <property type="component" value="Unassembled WGS sequence"/>
</dbReference>
<name>A0ACA9N6T9_9GLOM</name>
<gene>
    <name evidence="1" type="ORF">DHETER_LOCUS8284</name>
</gene>
<evidence type="ECO:0000313" key="2">
    <source>
        <dbReference type="Proteomes" id="UP000789702"/>
    </source>
</evidence>
<sequence length="41" mass="4660">IYDTRYSESTLSKGNKDVLPRFISCIISPGEPKSRDTKNEN</sequence>
<evidence type="ECO:0000313" key="1">
    <source>
        <dbReference type="EMBL" id="CAG8627909.1"/>
    </source>
</evidence>
<protein>
    <submittedName>
        <fullName evidence="1">6391_t:CDS:1</fullName>
    </submittedName>
</protein>